<dbReference type="InterPro" id="IPR020559">
    <property type="entry name" value="PRibGlycinamide_synth_CS"/>
</dbReference>
<dbReference type="GO" id="GO:0004637">
    <property type="term" value="F:phosphoribosylamine-glycine ligase activity"/>
    <property type="evidence" value="ECO:0007669"/>
    <property type="project" value="InterPro"/>
</dbReference>
<dbReference type="Gene3D" id="3.30.1490.20">
    <property type="entry name" value="ATP-grasp fold, A domain"/>
    <property type="match status" value="1"/>
</dbReference>
<evidence type="ECO:0000259" key="5">
    <source>
        <dbReference type="PROSITE" id="PS50975"/>
    </source>
</evidence>
<dbReference type="PROSITE" id="PS00184">
    <property type="entry name" value="GARS"/>
    <property type="match status" value="1"/>
</dbReference>
<evidence type="ECO:0000313" key="7">
    <source>
        <dbReference type="Proteomes" id="UP000295083"/>
    </source>
</evidence>
<dbReference type="Gene3D" id="3.40.50.20">
    <property type="match status" value="1"/>
</dbReference>
<dbReference type="InterPro" id="IPR000115">
    <property type="entry name" value="PRibGlycinamide_synth"/>
</dbReference>
<evidence type="ECO:0000256" key="4">
    <source>
        <dbReference type="PROSITE-ProRule" id="PRU00409"/>
    </source>
</evidence>
<evidence type="ECO:0000256" key="1">
    <source>
        <dbReference type="ARBA" id="ARBA00022598"/>
    </source>
</evidence>
<evidence type="ECO:0000256" key="3">
    <source>
        <dbReference type="ARBA" id="ARBA00022840"/>
    </source>
</evidence>
<dbReference type="SUPFAM" id="SSF52440">
    <property type="entry name" value="PreATP-grasp domain"/>
    <property type="match status" value="1"/>
</dbReference>
<comment type="caution">
    <text evidence="6">The sequence shown here is derived from an EMBL/GenBank/DDBJ whole genome shotgun (WGS) entry which is preliminary data.</text>
</comment>
<keyword evidence="1" id="KW-0436">Ligase</keyword>
<dbReference type="GO" id="GO:0005524">
    <property type="term" value="F:ATP binding"/>
    <property type="evidence" value="ECO:0007669"/>
    <property type="project" value="UniProtKB-UniRule"/>
</dbReference>
<dbReference type="InterPro" id="IPR020562">
    <property type="entry name" value="PRibGlycinamide_synth_N"/>
</dbReference>
<dbReference type="EMBL" id="QAPG01000089">
    <property type="protein sequence ID" value="TDZ31994.1"/>
    <property type="molecule type" value="Genomic_DNA"/>
</dbReference>
<dbReference type="Pfam" id="PF01071">
    <property type="entry name" value="GARS_A"/>
    <property type="match status" value="1"/>
</dbReference>
<dbReference type="AlphaFoldDB" id="A0A4R8Q8I2"/>
<feature type="domain" description="ATP-grasp" evidence="5">
    <location>
        <begin position="117"/>
        <end position="331"/>
    </location>
</feature>
<dbReference type="InterPro" id="IPR013815">
    <property type="entry name" value="ATP_grasp_subdomain_1"/>
</dbReference>
<dbReference type="PANTHER" id="PTHR43472:SF1">
    <property type="entry name" value="PHOSPHORIBOSYLAMINE--GLYCINE LIGASE, CHLOROPLASTIC"/>
    <property type="match status" value="1"/>
</dbReference>
<evidence type="ECO:0000256" key="2">
    <source>
        <dbReference type="ARBA" id="ARBA00022741"/>
    </source>
</evidence>
<evidence type="ECO:0000313" key="6">
    <source>
        <dbReference type="EMBL" id="TDZ31994.1"/>
    </source>
</evidence>
<proteinExistence type="predicted"/>
<dbReference type="Pfam" id="PF02844">
    <property type="entry name" value="GARS_N"/>
    <property type="match status" value="1"/>
</dbReference>
<dbReference type="InterPro" id="IPR016185">
    <property type="entry name" value="PreATP-grasp_dom_sf"/>
</dbReference>
<dbReference type="Proteomes" id="UP000295083">
    <property type="component" value="Unassembled WGS sequence"/>
</dbReference>
<dbReference type="GO" id="GO:0009113">
    <property type="term" value="P:purine nucleobase biosynthetic process"/>
    <property type="evidence" value="ECO:0007669"/>
    <property type="project" value="InterPro"/>
</dbReference>
<name>A0A4R8Q8I2_9PEZI</name>
<dbReference type="GO" id="GO:0046872">
    <property type="term" value="F:metal ion binding"/>
    <property type="evidence" value="ECO:0007669"/>
    <property type="project" value="InterPro"/>
</dbReference>
<keyword evidence="7" id="KW-1185">Reference proteome</keyword>
<keyword evidence="3 4" id="KW-0067">ATP-binding</keyword>
<protein>
    <submittedName>
        <fullName evidence="6">Bifunctional purine biosynthetic protein ADE1</fullName>
    </submittedName>
</protein>
<keyword evidence="2 4" id="KW-0547">Nucleotide-binding</keyword>
<dbReference type="Gene3D" id="3.30.470.20">
    <property type="entry name" value="ATP-grasp fold, B domain"/>
    <property type="match status" value="1"/>
</dbReference>
<dbReference type="InterPro" id="IPR020561">
    <property type="entry name" value="PRibGlycinamid_synth_ATP-grasp"/>
</dbReference>
<sequence length="375" mass="41969">MASSKLRILLLGSSGREHALAWHLSHSDRVEVIFVAPGNSGTQFQVAKTSNVLINSLEGDYDELLSFSSKNSINLIIPTQEKDLVNGIVDFFFRTNVRCYGPTKLAARLEGSKEFAKSFMNRHEVPTANHVIFETPEEAKSWTTDHFARTDRKIVVKASGITYGRGVFIVDNLEQAMAVLDELFLREAFGAFAHIGPVIVEEYLEGIEFSVAALTDKSHLTMLPPFRDYKRLYDFDRGPNTGGMGTICPTFRCPSEGLEQIEKQFFRRTMEGMRKEGCPYSGFLCMDFIWTATGPKAIEYDCRFGDPETQALVPLIQSKVNVVDIAWPHTVLPSIDYISSPCERFCVAVVLISDGYPESFETDQIIEISAANESE</sequence>
<dbReference type="SUPFAM" id="SSF56059">
    <property type="entry name" value="Glutathione synthetase ATP-binding domain-like"/>
    <property type="match status" value="1"/>
</dbReference>
<organism evidence="6 7">
    <name type="scientific">Colletotrichum spinosum</name>
    <dbReference type="NCBI Taxonomy" id="1347390"/>
    <lineage>
        <taxon>Eukaryota</taxon>
        <taxon>Fungi</taxon>
        <taxon>Dikarya</taxon>
        <taxon>Ascomycota</taxon>
        <taxon>Pezizomycotina</taxon>
        <taxon>Sordariomycetes</taxon>
        <taxon>Hypocreomycetidae</taxon>
        <taxon>Glomerellales</taxon>
        <taxon>Glomerellaceae</taxon>
        <taxon>Colletotrichum</taxon>
        <taxon>Colletotrichum orbiculare species complex</taxon>
    </lineage>
</organism>
<reference evidence="6 7" key="1">
    <citation type="submission" date="2018-11" db="EMBL/GenBank/DDBJ databases">
        <title>Genome sequence and assembly of Colletotrichum spinosum.</title>
        <authorList>
            <person name="Gan P."/>
            <person name="Shirasu K."/>
        </authorList>
    </citation>
    <scope>NUCLEOTIDE SEQUENCE [LARGE SCALE GENOMIC DNA]</scope>
    <source>
        <strain evidence="6 7">CBS 515.97</strain>
    </source>
</reference>
<accession>A0A4R8Q8I2</accession>
<dbReference type="PANTHER" id="PTHR43472">
    <property type="entry name" value="PHOSPHORIBOSYLAMINE--GLYCINE LIGASE"/>
    <property type="match status" value="1"/>
</dbReference>
<dbReference type="InterPro" id="IPR011761">
    <property type="entry name" value="ATP-grasp"/>
</dbReference>
<gene>
    <name evidence="6" type="primary">ADE1-2</name>
    <name evidence="6" type="ORF">C8035_v001029</name>
</gene>
<dbReference type="SMART" id="SM01209">
    <property type="entry name" value="GARS_A"/>
    <property type="match status" value="1"/>
</dbReference>
<dbReference type="NCBIfam" id="TIGR00877">
    <property type="entry name" value="purD"/>
    <property type="match status" value="1"/>
</dbReference>
<dbReference type="PROSITE" id="PS50975">
    <property type="entry name" value="ATP_GRASP"/>
    <property type="match status" value="1"/>
</dbReference>